<feature type="non-terminal residue" evidence="1">
    <location>
        <position position="551"/>
    </location>
</feature>
<evidence type="ECO:0000313" key="2">
    <source>
        <dbReference type="Proteomes" id="UP000719766"/>
    </source>
</evidence>
<organism evidence="1 2">
    <name type="scientific">Suillus plorans</name>
    <dbReference type="NCBI Taxonomy" id="116603"/>
    <lineage>
        <taxon>Eukaryota</taxon>
        <taxon>Fungi</taxon>
        <taxon>Dikarya</taxon>
        <taxon>Basidiomycota</taxon>
        <taxon>Agaricomycotina</taxon>
        <taxon>Agaricomycetes</taxon>
        <taxon>Agaricomycetidae</taxon>
        <taxon>Boletales</taxon>
        <taxon>Suillineae</taxon>
        <taxon>Suillaceae</taxon>
        <taxon>Suillus</taxon>
    </lineage>
</organism>
<dbReference type="AlphaFoldDB" id="A0A9P7DM12"/>
<dbReference type="InterPro" id="IPR021109">
    <property type="entry name" value="Peptidase_aspartic_dom_sf"/>
</dbReference>
<accession>A0A9P7DM12</accession>
<comment type="caution">
    <text evidence="1">The sequence shown here is derived from an EMBL/GenBank/DDBJ whole genome shotgun (WGS) entry which is preliminary data.</text>
</comment>
<dbReference type="EMBL" id="JABBWE010000014">
    <property type="protein sequence ID" value="KAG1798162.1"/>
    <property type="molecule type" value="Genomic_DNA"/>
</dbReference>
<gene>
    <name evidence="1" type="ORF">HD556DRAFT_1232622</name>
</gene>
<protein>
    <submittedName>
        <fullName evidence="1">Uncharacterized protein</fullName>
    </submittedName>
</protein>
<evidence type="ECO:0000313" key="1">
    <source>
        <dbReference type="EMBL" id="KAG1798162.1"/>
    </source>
</evidence>
<sequence length="551" mass="61115">MNWTDAQRVQRFGMQLTPGEAAEEWYQSLTSKQLSSFADLKLVFFKCWPHPKCPKLTRAQQKERIMAQVLKEEEVGEWTQVGRTGNYAHVIWAINVSKLALGMGDVNGAMIEYTLEGIPNVLKDHLECAYTTWEEFVEDIQKVPNVKLKRSREDLEKNRARDAEIAKLKAQNSPSPLLLSQQFAQMSIPAQQTVPTSYCSTPRMFNPNMSTSTFPPVTTQPMFNVGPFMTPRNGPPVYNGTRGAFPPRTPLTRAQILERTALVPQRPNTEAGMRQYEGDVDLWHHTYGTDGMTTLDRPYPLRPGTALVGSGECYNCGMVTEPTHLSSQCTTSSPLRPHETKWRQQVAGMLRLTPQVSCPHFDSSHVLHLNSHISPISQAEAQEALSTVHTMDTLAISTDSLSPISKADTQPVSTFSLSDSFFSSNTDAETPADELQSITIPQLHRPQGEKVRILAIVDNGAMINAMDTAAHQRIAQRLTPLSPSSRTLCMADGSLVPSTGIWTGTVSWGPINVHTSFEVFPSGGSWRMLIGKPLLEQVHAIQDYGNDAIML</sequence>
<dbReference type="RefSeq" id="XP_041162973.1">
    <property type="nucleotide sequence ID" value="XM_041297526.1"/>
</dbReference>
<keyword evidence="2" id="KW-1185">Reference proteome</keyword>
<reference evidence="1" key="1">
    <citation type="journal article" date="2020" name="New Phytol.">
        <title>Comparative genomics reveals dynamic genome evolution in host specialist ectomycorrhizal fungi.</title>
        <authorList>
            <person name="Lofgren L.A."/>
            <person name="Nguyen N.H."/>
            <person name="Vilgalys R."/>
            <person name="Ruytinx J."/>
            <person name="Liao H.L."/>
            <person name="Branco S."/>
            <person name="Kuo A."/>
            <person name="LaButti K."/>
            <person name="Lipzen A."/>
            <person name="Andreopoulos W."/>
            <person name="Pangilinan J."/>
            <person name="Riley R."/>
            <person name="Hundley H."/>
            <person name="Na H."/>
            <person name="Barry K."/>
            <person name="Grigoriev I.V."/>
            <person name="Stajich J.E."/>
            <person name="Kennedy P.G."/>
        </authorList>
    </citation>
    <scope>NUCLEOTIDE SEQUENCE</scope>
    <source>
        <strain evidence="1">S12</strain>
    </source>
</reference>
<dbReference type="OrthoDB" id="2678560at2759"/>
<dbReference type="Proteomes" id="UP000719766">
    <property type="component" value="Unassembled WGS sequence"/>
</dbReference>
<name>A0A9P7DM12_9AGAM</name>
<proteinExistence type="predicted"/>
<dbReference type="Gene3D" id="2.40.70.10">
    <property type="entry name" value="Acid Proteases"/>
    <property type="match status" value="1"/>
</dbReference>
<dbReference type="GeneID" id="64591290"/>